<dbReference type="EMBL" id="ML014216">
    <property type="protein sequence ID" value="RKP00427.1"/>
    <property type="molecule type" value="Genomic_DNA"/>
</dbReference>
<name>A0A4P9X5L0_9FUNG</name>
<gene>
    <name evidence="2" type="ORF">CXG81DRAFT_26859</name>
</gene>
<accession>A0A4P9X5L0</accession>
<evidence type="ECO:0000313" key="3">
    <source>
        <dbReference type="Proteomes" id="UP000274922"/>
    </source>
</evidence>
<dbReference type="Proteomes" id="UP000274922">
    <property type="component" value="Unassembled WGS sequence"/>
</dbReference>
<organism evidence="2 3">
    <name type="scientific">Caulochytrium protostelioides</name>
    <dbReference type="NCBI Taxonomy" id="1555241"/>
    <lineage>
        <taxon>Eukaryota</taxon>
        <taxon>Fungi</taxon>
        <taxon>Fungi incertae sedis</taxon>
        <taxon>Chytridiomycota</taxon>
        <taxon>Chytridiomycota incertae sedis</taxon>
        <taxon>Chytridiomycetes</taxon>
        <taxon>Caulochytriales</taxon>
        <taxon>Caulochytriaceae</taxon>
        <taxon>Caulochytrium</taxon>
    </lineage>
</organism>
<evidence type="ECO:0000256" key="1">
    <source>
        <dbReference type="SAM" id="Phobius"/>
    </source>
</evidence>
<evidence type="ECO:0000313" key="2">
    <source>
        <dbReference type="EMBL" id="RKP00427.1"/>
    </source>
</evidence>
<dbReference type="STRING" id="1555241.A0A4P9X5L0"/>
<dbReference type="OrthoDB" id="442087at2759"/>
<keyword evidence="1" id="KW-0472">Membrane</keyword>
<reference evidence="3" key="1">
    <citation type="journal article" date="2018" name="Nat. Microbiol.">
        <title>Leveraging single-cell genomics to expand the fungal tree of life.</title>
        <authorList>
            <person name="Ahrendt S.R."/>
            <person name="Quandt C.A."/>
            <person name="Ciobanu D."/>
            <person name="Clum A."/>
            <person name="Salamov A."/>
            <person name="Andreopoulos B."/>
            <person name="Cheng J.F."/>
            <person name="Woyke T."/>
            <person name="Pelin A."/>
            <person name="Henrissat B."/>
            <person name="Reynolds N.K."/>
            <person name="Benny G.L."/>
            <person name="Smith M.E."/>
            <person name="James T.Y."/>
            <person name="Grigoriev I.V."/>
        </authorList>
    </citation>
    <scope>NUCLEOTIDE SEQUENCE [LARGE SCALE GENOMIC DNA]</scope>
    <source>
        <strain evidence="3">ATCC 52028</strain>
    </source>
</reference>
<proteinExistence type="predicted"/>
<protein>
    <submittedName>
        <fullName evidence="2">Uncharacterized protein</fullName>
    </submittedName>
</protein>
<feature type="transmembrane region" description="Helical" evidence="1">
    <location>
        <begin position="44"/>
        <end position="65"/>
    </location>
</feature>
<keyword evidence="1" id="KW-1133">Transmembrane helix</keyword>
<dbReference type="AlphaFoldDB" id="A0A4P9X5L0"/>
<sequence>MATETTVDSRLVVEPSPSAFLEAANSVDGVLAEDLSEPSRSGTLARVLGGGVVVAAVTQIVTTFIKTFRDWLVHKSQHASTGAGGSETGGFSWQSLGALSGFAIGFIVHNVPGCFIGTLAGQRLGAIRDEKGVSFWSGLSKLPWAALALVAEAVLTERGLDFRTLLLAFLGESSAIVGPLKQ</sequence>
<keyword evidence="3" id="KW-1185">Reference proteome</keyword>
<keyword evidence="1" id="KW-0812">Transmembrane</keyword>